<comment type="caution">
    <text evidence="3">The sequence shown here is derived from an EMBL/GenBank/DDBJ whole genome shotgun (WGS) entry which is preliminary data.</text>
</comment>
<keyword evidence="4" id="KW-1185">Reference proteome</keyword>
<sequence length="154" mass="17175">MSKPDYVYVTYIEATAEKLWHALTSGDFTERYWFGYRATSDWKVGSPFRLVKDGRSAVEGEVLTVEPPNRLAYSWDVVKDGAAREQTSRVTFDIEPRGRVVKLTVTHDNLGPKTLRDISGGWPMVIASLKSFLETGRELPADLPASGAREASHA</sequence>
<dbReference type="CDD" id="cd08893">
    <property type="entry name" value="SRPBCC_CalC_Aha1-like_GntR-HTH"/>
    <property type="match status" value="1"/>
</dbReference>
<proteinExistence type="inferred from homology"/>
<dbReference type="OrthoDB" id="9815653at2"/>
<reference evidence="3" key="1">
    <citation type="submission" date="2019-02" db="EMBL/GenBank/DDBJ databases">
        <authorList>
            <person name="Pothier F.J."/>
        </authorList>
    </citation>
    <scope>NUCLEOTIDE SEQUENCE</scope>
    <source>
        <strain evidence="3">CI-1B</strain>
    </source>
</reference>
<dbReference type="Pfam" id="PF08327">
    <property type="entry name" value="AHSA1"/>
    <property type="match status" value="1"/>
</dbReference>
<dbReference type="InterPro" id="IPR013538">
    <property type="entry name" value="ASHA1/2-like_C"/>
</dbReference>
<dbReference type="Gene3D" id="3.30.530.20">
    <property type="match status" value="1"/>
</dbReference>
<accession>A0A508T251</accession>
<feature type="domain" description="Activator of Hsp90 ATPase homologue 1/2-like C-terminal" evidence="2">
    <location>
        <begin position="14"/>
        <end position="134"/>
    </location>
</feature>
<organism evidence="3 4">
    <name type="scientific">Bradyrhizobium ivorense</name>
    <dbReference type="NCBI Taxonomy" id="2511166"/>
    <lineage>
        <taxon>Bacteria</taxon>
        <taxon>Pseudomonadati</taxon>
        <taxon>Pseudomonadota</taxon>
        <taxon>Alphaproteobacteria</taxon>
        <taxon>Hyphomicrobiales</taxon>
        <taxon>Nitrobacteraceae</taxon>
        <taxon>Bradyrhizobium</taxon>
    </lineage>
</organism>
<protein>
    <recommendedName>
        <fullName evidence="2">Activator of Hsp90 ATPase homologue 1/2-like C-terminal domain-containing protein</fullName>
    </recommendedName>
</protein>
<evidence type="ECO:0000313" key="4">
    <source>
        <dbReference type="Proteomes" id="UP000328092"/>
    </source>
</evidence>
<name>A0A508T251_9BRAD</name>
<evidence type="ECO:0000259" key="2">
    <source>
        <dbReference type="Pfam" id="PF08327"/>
    </source>
</evidence>
<dbReference type="InterPro" id="IPR023393">
    <property type="entry name" value="START-like_dom_sf"/>
</dbReference>
<comment type="similarity">
    <text evidence="1">Belongs to the AHA1 family.</text>
</comment>
<dbReference type="Proteomes" id="UP000328092">
    <property type="component" value="Unassembled WGS sequence"/>
</dbReference>
<evidence type="ECO:0000313" key="3">
    <source>
        <dbReference type="EMBL" id="VIO68913.1"/>
    </source>
</evidence>
<dbReference type="EMBL" id="CAADFC020000008">
    <property type="protein sequence ID" value="VIO68913.1"/>
    <property type="molecule type" value="Genomic_DNA"/>
</dbReference>
<gene>
    <name evidence="3" type="ORF">CI1B_24470</name>
</gene>
<dbReference type="AlphaFoldDB" id="A0A508T251"/>
<dbReference type="RefSeq" id="WP_139859177.1">
    <property type="nucleotide sequence ID" value="NZ_CAADFC020000008.1"/>
</dbReference>
<dbReference type="SUPFAM" id="SSF55961">
    <property type="entry name" value="Bet v1-like"/>
    <property type="match status" value="1"/>
</dbReference>
<evidence type="ECO:0000256" key="1">
    <source>
        <dbReference type="ARBA" id="ARBA00006817"/>
    </source>
</evidence>